<sequence>MSGAHAESVIKNIILEIVHESSARGHAVSDTLAAFMLCLDKLSEQCSPSLDTIKMQVYFDMSYTSRREFLEEVQRAAESRLSAVSREITDSRAKTGDDLAALYRKVVAYMQLSSGLVSPTDRHAEQEAAAAMQSVFPQTELGAFLVLLKRDKEQQLRELATVVTGIRLFNRAGGAGGEESGLRKLSIEKHDLNDASVGKAGLDPQTPNPTTHVSDVLKRLQQKIQNIFSAAPALLSEVLPAAVSGVEQDLSAAQASAWRYTALQERPAGGRHDAPAAAVLRALYNVRQHEAFLKMLLSDIRLGAQRVEALQTELASQMKLLKETVQSQTAVPTAKVFPLFKSLSKLWSGLRDEAELLSILGDIARNLRPFVASQAQLFPREYVDGLLEAAEVKTDDQRMAESSGNPHIGVLKHEEKLYVFSSRDAALTFASSPGHFVAEVAEKAKLFPELIQLLGLHQQFSCVGSYSEADLRTKLTRSVQTDLSHMRRENATQTWLPRNAACQSKREGGSNVPKPQVYVAGLRGQGHGRVVKTNLTRPVEEK</sequence>
<evidence type="ECO:0000256" key="2">
    <source>
        <dbReference type="ARBA" id="ARBA00010500"/>
    </source>
</evidence>
<keyword evidence="11" id="KW-1185">Reference proteome</keyword>
<gene>
    <name evidence="10" type="primary">CF165</name>
    <name evidence="10" type="ORF">EYF80_052483</name>
</gene>
<evidence type="ECO:0000313" key="11">
    <source>
        <dbReference type="Proteomes" id="UP000314294"/>
    </source>
</evidence>
<dbReference type="OrthoDB" id="10251073at2759"/>
<evidence type="ECO:0000256" key="4">
    <source>
        <dbReference type="ARBA" id="ARBA00022490"/>
    </source>
</evidence>
<evidence type="ECO:0000256" key="9">
    <source>
        <dbReference type="ARBA" id="ARBA00045321"/>
    </source>
</evidence>
<dbReference type="PANTHER" id="PTHR21442:SF0">
    <property type="entry name" value="CILIA- AND FLAGELLA-ASSOCIATED PROTEIN 206"/>
    <property type="match status" value="1"/>
</dbReference>
<evidence type="ECO:0000256" key="6">
    <source>
        <dbReference type="ARBA" id="ARBA00023069"/>
    </source>
</evidence>
<dbReference type="Proteomes" id="UP000314294">
    <property type="component" value="Unassembled WGS sequence"/>
</dbReference>
<dbReference type="GO" id="GO:1901317">
    <property type="term" value="P:regulation of flagellated sperm motility"/>
    <property type="evidence" value="ECO:0007669"/>
    <property type="project" value="TreeGrafter"/>
</dbReference>
<reference evidence="10 11" key="1">
    <citation type="submission" date="2019-03" db="EMBL/GenBank/DDBJ databases">
        <title>First draft genome of Liparis tanakae, snailfish: a comprehensive survey of snailfish specific genes.</title>
        <authorList>
            <person name="Kim W."/>
            <person name="Song I."/>
            <person name="Jeong J.-H."/>
            <person name="Kim D."/>
            <person name="Kim S."/>
            <person name="Ryu S."/>
            <person name="Song J.Y."/>
            <person name="Lee S.K."/>
        </authorList>
    </citation>
    <scope>NUCLEOTIDE SEQUENCE [LARGE SCALE GENOMIC DNA]</scope>
    <source>
        <tissue evidence="10">Muscle</tissue>
    </source>
</reference>
<comment type="subcellular location">
    <subcellularLocation>
        <location evidence="1">Cytoplasm</location>
        <location evidence="1">Cytoskeleton</location>
        <location evidence="1">Cilium axoneme</location>
    </subcellularLocation>
</comment>
<organism evidence="10 11">
    <name type="scientific">Liparis tanakae</name>
    <name type="common">Tanaka's snailfish</name>
    <dbReference type="NCBI Taxonomy" id="230148"/>
    <lineage>
        <taxon>Eukaryota</taxon>
        <taxon>Metazoa</taxon>
        <taxon>Chordata</taxon>
        <taxon>Craniata</taxon>
        <taxon>Vertebrata</taxon>
        <taxon>Euteleostomi</taxon>
        <taxon>Actinopterygii</taxon>
        <taxon>Neopterygii</taxon>
        <taxon>Teleostei</taxon>
        <taxon>Neoteleostei</taxon>
        <taxon>Acanthomorphata</taxon>
        <taxon>Eupercaria</taxon>
        <taxon>Perciformes</taxon>
        <taxon>Cottioidei</taxon>
        <taxon>Cottales</taxon>
        <taxon>Liparidae</taxon>
        <taxon>Liparis</taxon>
    </lineage>
</organism>
<evidence type="ECO:0000256" key="1">
    <source>
        <dbReference type="ARBA" id="ARBA00004430"/>
    </source>
</evidence>
<keyword evidence="7" id="KW-0206">Cytoskeleton</keyword>
<comment type="similarity">
    <text evidence="2">Belongs to the CFAP206 family.</text>
</comment>
<keyword evidence="8" id="KW-0966">Cell projection</keyword>
<dbReference type="EMBL" id="SRLO01001498">
    <property type="protein sequence ID" value="TNN37358.1"/>
    <property type="molecule type" value="Genomic_DNA"/>
</dbReference>
<dbReference type="AlphaFoldDB" id="A0A4Z2F897"/>
<dbReference type="GO" id="GO:0005930">
    <property type="term" value="C:axoneme"/>
    <property type="evidence" value="ECO:0007669"/>
    <property type="project" value="UniProtKB-SubCell"/>
</dbReference>
<evidence type="ECO:0000256" key="5">
    <source>
        <dbReference type="ARBA" id="ARBA00022794"/>
    </source>
</evidence>
<comment type="function">
    <text evidence="9">Essential for sperm motility and is involved in the regulation of the beating frequency of motile cilia on the epithelial cells of the respiratory tract. Required for the establishment of radial spokes in sperm flagella.</text>
</comment>
<keyword evidence="5" id="KW-0970">Cilium biogenesis/degradation</keyword>
<evidence type="ECO:0000256" key="8">
    <source>
        <dbReference type="ARBA" id="ARBA00023273"/>
    </source>
</evidence>
<comment type="caution">
    <text evidence="10">The sequence shown here is derived from an EMBL/GenBank/DDBJ whole genome shotgun (WGS) entry which is preliminary data.</text>
</comment>
<protein>
    <recommendedName>
        <fullName evidence="3">Cilia- and flagella-associated protein 206</fullName>
    </recommendedName>
</protein>
<dbReference type="InterPro" id="IPR021897">
    <property type="entry name" value="FAP206"/>
</dbReference>
<accession>A0A4Z2F897</accession>
<evidence type="ECO:0000256" key="3">
    <source>
        <dbReference type="ARBA" id="ARBA00021602"/>
    </source>
</evidence>
<proteinExistence type="inferred from homology"/>
<keyword evidence="4" id="KW-0963">Cytoplasm</keyword>
<dbReference type="GO" id="GO:0036064">
    <property type="term" value="C:ciliary basal body"/>
    <property type="evidence" value="ECO:0007669"/>
    <property type="project" value="TreeGrafter"/>
</dbReference>
<dbReference type="PANTHER" id="PTHR21442">
    <property type="entry name" value="CILIA- AND FLAGELLA-ASSOCIATED PROTEIN 206"/>
    <property type="match status" value="1"/>
</dbReference>
<name>A0A4Z2F897_9TELE</name>
<dbReference type="Pfam" id="PF12018">
    <property type="entry name" value="FAP206"/>
    <property type="match status" value="2"/>
</dbReference>
<dbReference type="GO" id="GO:0003356">
    <property type="term" value="P:regulation of cilium beat frequency"/>
    <property type="evidence" value="ECO:0007669"/>
    <property type="project" value="TreeGrafter"/>
</dbReference>
<evidence type="ECO:0000313" key="10">
    <source>
        <dbReference type="EMBL" id="TNN37358.1"/>
    </source>
</evidence>
<keyword evidence="6" id="KW-0969">Cilium</keyword>
<evidence type="ECO:0000256" key="7">
    <source>
        <dbReference type="ARBA" id="ARBA00023212"/>
    </source>
</evidence>
<dbReference type="GO" id="GO:0007288">
    <property type="term" value="P:sperm axoneme assembly"/>
    <property type="evidence" value="ECO:0007669"/>
    <property type="project" value="TreeGrafter"/>
</dbReference>